<keyword evidence="2" id="KW-1185">Reference proteome</keyword>
<gene>
    <name evidence="1" type="ORF">O1611_g1194</name>
</gene>
<accession>A0ACC2JYD2</accession>
<evidence type="ECO:0000313" key="1">
    <source>
        <dbReference type="EMBL" id="KAJ8132430.1"/>
    </source>
</evidence>
<evidence type="ECO:0000313" key="2">
    <source>
        <dbReference type="Proteomes" id="UP001153332"/>
    </source>
</evidence>
<reference evidence="1" key="1">
    <citation type="submission" date="2022-12" db="EMBL/GenBank/DDBJ databases">
        <title>Genome Sequence of Lasiodiplodia mahajangana.</title>
        <authorList>
            <person name="Buettner E."/>
        </authorList>
    </citation>
    <scope>NUCLEOTIDE SEQUENCE</scope>
    <source>
        <strain evidence="1">VT137</strain>
    </source>
</reference>
<name>A0ACC2JYD2_9PEZI</name>
<dbReference type="EMBL" id="JAPUUL010000130">
    <property type="protein sequence ID" value="KAJ8132430.1"/>
    <property type="molecule type" value="Genomic_DNA"/>
</dbReference>
<protein>
    <submittedName>
        <fullName evidence="1">Uncharacterized protein</fullName>
    </submittedName>
</protein>
<dbReference type="Proteomes" id="UP001153332">
    <property type="component" value="Unassembled WGS sequence"/>
</dbReference>
<organism evidence="1 2">
    <name type="scientific">Lasiodiplodia mahajangana</name>
    <dbReference type="NCBI Taxonomy" id="1108764"/>
    <lineage>
        <taxon>Eukaryota</taxon>
        <taxon>Fungi</taxon>
        <taxon>Dikarya</taxon>
        <taxon>Ascomycota</taxon>
        <taxon>Pezizomycotina</taxon>
        <taxon>Dothideomycetes</taxon>
        <taxon>Dothideomycetes incertae sedis</taxon>
        <taxon>Botryosphaeriales</taxon>
        <taxon>Botryosphaeriaceae</taxon>
        <taxon>Lasiodiplodia</taxon>
    </lineage>
</organism>
<sequence length="403" mass="45553">MLFVCTYLGLRAASAGGGPVPIYAPTYIIADIYWAYYALGPLHSEQNWLNPRQIMRKQLDLLFFASSMTFATMAGVKPRVLNFAGLIYTAARIGHNLNDIFFGDDPLALDQQLFRNIKVKNMLERLLVMAATITSTSHGELIGALSELYTLLLSLGAVSTDQVCLPDSSTGIHPDGALNTEAAEAAGYASETIGLMNLLPYLAVDRHEMFLELLPNTFPITYIGEDLDEGYFLDRRELLNDAEMPSTALRLTRSEIYGTEFIYDIATKLLTPWKPIDNPDEVDDYSHVTGVPPREVLFPIIEDYRKLRYLATPRGVDFSPPDFANSRGVPPSGWSVEEQRRWKASYAVWDATQKLRDFYLECGWDVDAVEQKSFNLDEFLARRETYWREVVEPLLRTEEETSQ</sequence>
<comment type="caution">
    <text evidence="1">The sequence shown here is derived from an EMBL/GenBank/DDBJ whole genome shotgun (WGS) entry which is preliminary data.</text>
</comment>
<proteinExistence type="predicted"/>